<accession>A0ABZ1SCY0</accession>
<dbReference type="InterPro" id="IPR036995">
    <property type="entry name" value="MPG_sf"/>
</dbReference>
<dbReference type="RefSeq" id="WP_328853426.1">
    <property type="nucleotide sequence ID" value="NZ_CP108084.1"/>
</dbReference>
<evidence type="ECO:0000256" key="1">
    <source>
        <dbReference type="ARBA" id="ARBA00009232"/>
    </source>
</evidence>
<keyword evidence="7" id="KW-1185">Reference proteome</keyword>
<reference evidence="6" key="1">
    <citation type="submission" date="2022-10" db="EMBL/GenBank/DDBJ databases">
        <title>The complete genomes of actinobacterial strains from the NBC collection.</title>
        <authorList>
            <person name="Joergensen T.S."/>
            <person name="Alvarez Arevalo M."/>
            <person name="Sterndorff E.B."/>
            <person name="Faurdal D."/>
            <person name="Vuksanovic O."/>
            <person name="Mourched A.-S."/>
            <person name="Charusanti P."/>
            <person name="Shaw S."/>
            <person name="Blin K."/>
            <person name="Weber T."/>
        </authorList>
    </citation>
    <scope>NUCLEOTIDE SEQUENCE</scope>
    <source>
        <strain evidence="6">NBC_00256</strain>
    </source>
</reference>
<dbReference type="PANTHER" id="PTHR10429">
    <property type="entry name" value="DNA-3-METHYLADENINE GLYCOSYLASE"/>
    <property type="match status" value="1"/>
</dbReference>
<keyword evidence="3 5" id="KW-0378">Hydrolase</keyword>
<evidence type="ECO:0000256" key="4">
    <source>
        <dbReference type="ARBA" id="ARBA00023204"/>
    </source>
</evidence>
<dbReference type="HAMAP" id="MF_00527">
    <property type="entry name" value="3MGH"/>
    <property type="match status" value="1"/>
</dbReference>
<gene>
    <name evidence="6" type="ORF">OG994_13130</name>
</gene>
<evidence type="ECO:0000313" key="7">
    <source>
        <dbReference type="Proteomes" id="UP001432190"/>
    </source>
</evidence>
<sequence length="213" mass="22519">MDLLPGDAAADPALAALADLLAGPVVPAARGLLGCRLSAGGVTVRITEVEAYAGTAGDPASHAHRGRTPRNSVMFGPAGHAYVYFTYGMYWCMNVVTGPDGEASAVLLRAGEVVDGLDVARERRTAVRRDVDLARGPARLCAALGIDRTVYGRYLLGDGPVRLRPAVEPVPPSEVCAGPRVGVTGAHDVPWRFWIAGDPTVSTYRRHVPRGRR</sequence>
<keyword evidence="2 5" id="KW-0227">DNA damage</keyword>
<dbReference type="EMBL" id="CP108084">
    <property type="protein sequence ID" value="WUP52391.1"/>
    <property type="molecule type" value="Genomic_DNA"/>
</dbReference>
<dbReference type="InterPro" id="IPR011034">
    <property type="entry name" value="Formyl_transferase-like_C_sf"/>
</dbReference>
<evidence type="ECO:0000256" key="3">
    <source>
        <dbReference type="ARBA" id="ARBA00022801"/>
    </source>
</evidence>
<dbReference type="PANTHER" id="PTHR10429:SF0">
    <property type="entry name" value="DNA-3-METHYLADENINE GLYCOSYLASE"/>
    <property type="match status" value="1"/>
</dbReference>
<protein>
    <recommendedName>
        <fullName evidence="5">Putative 3-methyladenine DNA glycosylase</fullName>
        <ecNumber evidence="5">3.2.2.-</ecNumber>
    </recommendedName>
</protein>
<proteinExistence type="inferred from homology"/>
<name>A0ABZ1SCY0_9ACTN</name>
<keyword evidence="4 5" id="KW-0234">DNA repair</keyword>
<dbReference type="GO" id="GO:0016798">
    <property type="term" value="F:hydrolase activity, acting on glycosyl bonds"/>
    <property type="evidence" value="ECO:0007669"/>
    <property type="project" value="UniProtKB-KW"/>
</dbReference>
<organism evidence="6 7">
    <name type="scientific">Micromonospora globbae</name>
    <dbReference type="NCBI Taxonomy" id="1894969"/>
    <lineage>
        <taxon>Bacteria</taxon>
        <taxon>Bacillati</taxon>
        <taxon>Actinomycetota</taxon>
        <taxon>Actinomycetes</taxon>
        <taxon>Micromonosporales</taxon>
        <taxon>Micromonosporaceae</taxon>
        <taxon>Micromonospora</taxon>
    </lineage>
</organism>
<dbReference type="Gene3D" id="3.10.300.10">
    <property type="entry name" value="Methylpurine-DNA glycosylase (MPG)"/>
    <property type="match status" value="1"/>
</dbReference>
<dbReference type="NCBIfam" id="NF002003">
    <property type="entry name" value="PRK00802.1-3"/>
    <property type="match status" value="1"/>
</dbReference>
<dbReference type="SUPFAM" id="SSF50486">
    <property type="entry name" value="FMT C-terminal domain-like"/>
    <property type="match status" value="1"/>
</dbReference>
<dbReference type="NCBIfam" id="TIGR00567">
    <property type="entry name" value="3mg"/>
    <property type="match status" value="1"/>
</dbReference>
<keyword evidence="6" id="KW-0326">Glycosidase</keyword>
<evidence type="ECO:0000256" key="2">
    <source>
        <dbReference type="ARBA" id="ARBA00022763"/>
    </source>
</evidence>
<comment type="similarity">
    <text evidence="1 5">Belongs to the DNA glycosylase MPG family.</text>
</comment>
<evidence type="ECO:0000313" key="6">
    <source>
        <dbReference type="EMBL" id="WUP52391.1"/>
    </source>
</evidence>
<dbReference type="EC" id="3.2.2.-" evidence="5"/>
<evidence type="ECO:0000256" key="5">
    <source>
        <dbReference type="HAMAP-Rule" id="MF_00527"/>
    </source>
</evidence>
<dbReference type="InterPro" id="IPR003180">
    <property type="entry name" value="MPG"/>
</dbReference>
<dbReference type="Pfam" id="PF02245">
    <property type="entry name" value="Pur_DNA_glyco"/>
    <property type="match status" value="1"/>
</dbReference>
<dbReference type="CDD" id="cd00540">
    <property type="entry name" value="AAG"/>
    <property type="match status" value="1"/>
</dbReference>
<dbReference type="Proteomes" id="UP001432190">
    <property type="component" value="Chromosome"/>
</dbReference>